<feature type="region of interest" description="Disordered" evidence="1">
    <location>
        <begin position="102"/>
        <end position="122"/>
    </location>
</feature>
<accession>A0AAU9V156</accession>
<keyword evidence="3" id="KW-1185">Reference proteome</keyword>
<evidence type="ECO:0000256" key="1">
    <source>
        <dbReference type="SAM" id="MobiDB-lite"/>
    </source>
</evidence>
<feature type="compositionally biased region" description="Acidic residues" evidence="1">
    <location>
        <begin position="107"/>
        <end position="122"/>
    </location>
</feature>
<gene>
    <name evidence="2" type="ORF">EEDITHA_LOCUS19889</name>
</gene>
<dbReference type="Proteomes" id="UP001153954">
    <property type="component" value="Unassembled WGS sequence"/>
</dbReference>
<dbReference type="EMBL" id="CAKOGL010000028">
    <property type="protein sequence ID" value="CAH2105656.1"/>
    <property type="molecule type" value="Genomic_DNA"/>
</dbReference>
<comment type="caution">
    <text evidence="2">The sequence shown here is derived from an EMBL/GenBank/DDBJ whole genome shotgun (WGS) entry which is preliminary data.</text>
</comment>
<evidence type="ECO:0000313" key="2">
    <source>
        <dbReference type="EMBL" id="CAH2105656.1"/>
    </source>
</evidence>
<dbReference type="AlphaFoldDB" id="A0AAU9V156"/>
<name>A0AAU9V156_EUPED</name>
<protein>
    <submittedName>
        <fullName evidence="2">Uncharacterized protein</fullName>
    </submittedName>
</protein>
<evidence type="ECO:0000313" key="3">
    <source>
        <dbReference type="Proteomes" id="UP001153954"/>
    </source>
</evidence>
<proteinExistence type="predicted"/>
<reference evidence="2" key="1">
    <citation type="submission" date="2022-03" db="EMBL/GenBank/DDBJ databases">
        <authorList>
            <person name="Tunstrom K."/>
        </authorList>
    </citation>
    <scope>NUCLEOTIDE SEQUENCE</scope>
</reference>
<sequence length="122" mass="14371">MECDSDHAIIEKIKKRTQMRINHLYDWVQLVRTCKVQKPFKVVVMTLNNFFDNTELKSKKGPFAVKKLDDSGDKFLWQPIKWLQYNKNSEFYIKIKTVNDVSASTDPDLDEDNPDEEDSEVL</sequence>
<organism evidence="2 3">
    <name type="scientific">Euphydryas editha</name>
    <name type="common">Edith's checkerspot</name>
    <dbReference type="NCBI Taxonomy" id="104508"/>
    <lineage>
        <taxon>Eukaryota</taxon>
        <taxon>Metazoa</taxon>
        <taxon>Ecdysozoa</taxon>
        <taxon>Arthropoda</taxon>
        <taxon>Hexapoda</taxon>
        <taxon>Insecta</taxon>
        <taxon>Pterygota</taxon>
        <taxon>Neoptera</taxon>
        <taxon>Endopterygota</taxon>
        <taxon>Lepidoptera</taxon>
        <taxon>Glossata</taxon>
        <taxon>Ditrysia</taxon>
        <taxon>Papilionoidea</taxon>
        <taxon>Nymphalidae</taxon>
        <taxon>Nymphalinae</taxon>
        <taxon>Euphydryas</taxon>
    </lineage>
</organism>